<gene>
    <name evidence="3" type="ORF">OIU85_026423</name>
</gene>
<reference evidence="3" key="2">
    <citation type="journal article" date="2023" name="Int. J. Mol. Sci.">
        <title>De Novo Assembly and Annotation of 11 Diverse Shrub Willow (Salix) Genomes Reveals Novel Gene Organization in Sex-Linked Regions.</title>
        <authorList>
            <person name="Hyden B."/>
            <person name="Feng K."/>
            <person name="Yates T.B."/>
            <person name="Jawdy S."/>
            <person name="Cereghino C."/>
            <person name="Smart L.B."/>
            <person name="Muchero W."/>
        </authorList>
    </citation>
    <scope>NUCLEOTIDE SEQUENCE [LARGE SCALE GENOMIC DNA]</scope>
    <source>
        <tissue evidence="3">Shoot tip</tissue>
    </source>
</reference>
<sequence>MEVFIDHSAKEGLLLSLGILLMLDLFLCSAKCAWLRKKATKSIADLNIAEDSESLKGEPEEEESASDKETQGEETEDHKLRKSALDKLEKASEDTILGHGS</sequence>
<proteinExistence type="predicted"/>
<feature type="compositionally biased region" description="Basic and acidic residues" evidence="1">
    <location>
        <begin position="65"/>
        <end position="93"/>
    </location>
</feature>
<keyword evidence="2" id="KW-0472">Membrane</keyword>
<feature type="region of interest" description="Disordered" evidence="1">
    <location>
        <begin position="49"/>
        <end position="101"/>
    </location>
</feature>
<feature type="transmembrane region" description="Helical" evidence="2">
    <location>
        <begin position="12"/>
        <end position="34"/>
    </location>
</feature>
<comment type="caution">
    <text evidence="3">The sequence shown here is derived from an EMBL/GenBank/DDBJ whole genome shotgun (WGS) entry which is preliminary data.</text>
</comment>
<accession>A0A9Q0YYM7</accession>
<name>A0A9Q0YYM7_SALVM</name>
<evidence type="ECO:0000256" key="2">
    <source>
        <dbReference type="SAM" id="Phobius"/>
    </source>
</evidence>
<dbReference type="Proteomes" id="UP001151529">
    <property type="component" value="Chromosome 1"/>
</dbReference>
<keyword evidence="2" id="KW-1133">Transmembrane helix</keyword>
<keyword evidence="4" id="KW-1185">Reference proteome</keyword>
<dbReference type="EMBL" id="JAPFFL010000007">
    <property type="protein sequence ID" value="KAJ6714915.1"/>
    <property type="molecule type" value="Genomic_DNA"/>
</dbReference>
<protein>
    <submittedName>
        <fullName evidence="3">Uncharacterized protein</fullName>
    </submittedName>
</protein>
<organism evidence="3 4">
    <name type="scientific">Salix viminalis</name>
    <name type="common">Common osier</name>
    <name type="synonym">Basket willow</name>
    <dbReference type="NCBI Taxonomy" id="40686"/>
    <lineage>
        <taxon>Eukaryota</taxon>
        <taxon>Viridiplantae</taxon>
        <taxon>Streptophyta</taxon>
        <taxon>Embryophyta</taxon>
        <taxon>Tracheophyta</taxon>
        <taxon>Spermatophyta</taxon>
        <taxon>Magnoliopsida</taxon>
        <taxon>eudicotyledons</taxon>
        <taxon>Gunneridae</taxon>
        <taxon>Pentapetalae</taxon>
        <taxon>rosids</taxon>
        <taxon>fabids</taxon>
        <taxon>Malpighiales</taxon>
        <taxon>Salicaceae</taxon>
        <taxon>Saliceae</taxon>
        <taxon>Salix</taxon>
    </lineage>
</organism>
<evidence type="ECO:0000313" key="3">
    <source>
        <dbReference type="EMBL" id="KAJ6714915.1"/>
    </source>
</evidence>
<evidence type="ECO:0000256" key="1">
    <source>
        <dbReference type="SAM" id="MobiDB-lite"/>
    </source>
</evidence>
<keyword evidence="2" id="KW-0812">Transmembrane</keyword>
<dbReference type="AlphaFoldDB" id="A0A9Q0YYM7"/>
<reference evidence="3" key="1">
    <citation type="submission" date="2022-11" db="EMBL/GenBank/DDBJ databases">
        <authorList>
            <person name="Hyden B.L."/>
            <person name="Feng K."/>
            <person name="Yates T."/>
            <person name="Jawdy S."/>
            <person name="Smart L.B."/>
            <person name="Muchero W."/>
        </authorList>
    </citation>
    <scope>NUCLEOTIDE SEQUENCE</scope>
    <source>
        <tissue evidence="3">Shoot tip</tissue>
    </source>
</reference>
<evidence type="ECO:0000313" key="4">
    <source>
        <dbReference type="Proteomes" id="UP001151529"/>
    </source>
</evidence>